<dbReference type="OrthoDB" id="5296173at2"/>
<feature type="coiled-coil region" evidence="1">
    <location>
        <begin position="47"/>
        <end position="91"/>
    </location>
</feature>
<dbReference type="eggNOG" id="COG3166">
    <property type="taxonomic scope" value="Bacteria"/>
</dbReference>
<sequence>MARINLLPWREAARQQRQKDFLTAGGIALGITLLLAVLVHLFFEERIHDQQTRNQYLESEIAKLNIKIKEIQDLEKTKADLLSRMEIIQQLQKSRPEIVRLFDELVTAIPEGVYLTKIEQSGRSVVIEGRAQSNARVSAFMRKVEASRSIGKPRLMLIENKDKTETGLSHFRLSFDQISPSPESESNEKKGSASTADGVWQPVIHAQPPGARSWT</sequence>
<dbReference type="Proteomes" id="UP000006062">
    <property type="component" value="Chromosome"/>
</dbReference>
<keyword evidence="3" id="KW-0812">Transmembrane</keyword>
<dbReference type="RefSeq" id="WP_014779197.1">
    <property type="nucleotide sequence ID" value="NC_018012.1"/>
</dbReference>
<dbReference type="GO" id="GO:0043107">
    <property type="term" value="P:type IV pilus-dependent motility"/>
    <property type="evidence" value="ECO:0007669"/>
    <property type="project" value="TreeGrafter"/>
</dbReference>
<dbReference type="EMBL" id="CP003154">
    <property type="protein sequence ID" value="AFL74765.1"/>
    <property type="molecule type" value="Genomic_DNA"/>
</dbReference>
<dbReference type="STRING" id="765911.Thivi_2853"/>
<keyword evidence="1" id="KW-0175">Coiled coil</keyword>
<evidence type="ECO:0000256" key="2">
    <source>
        <dbReference type="SAM" id="MobiDB-lite"/>
    </source>
</evidence>
<dbReference type="HOGENOM" id="CLU_081304_1_2_6"/>
<dbReference type="GO" id="GO:0043683">
    <property type="term" value="P:type IV pilus assembly"/>
    <property type="evidence" value="ECO:0007669"/>
    <property type="project" value="TreeGrafter"/>
</dbReference>
<protein>
    <submittedName>
        <fullName evidence="4">Tfp pilus assembly protein PilN</fullName>
    </submittedName>
</protein>
<evidence type="ECO:0000313" key="4">
    <source>
        <dbReference type="EMBL" id="AFL74765.1"/>
    </source>
</evidence>
<dbReference type="Pfam" id="PF05137">
    <property type="entry name" value="PilN"/>
    <property type="match status" value="1"/>
</dbReference>
<evidence type="ECO:0000256" key="1">
    <source>
        <dbReference type="SAM" id="Coils"/>
    </source>
</evidence>
<name>I3YCP7_THIV6</name>
<evidence type="ECO:0000313" key="5">
    <source>
        <dbReference type="Proteomes" id="UP000006062"/>
    </source>
</evidence>
<feature type="transmembrane region" description="Helical" evidence="3">
    <location>
        <begin position="21"/>
        <end position="43"/>
    </location>
</feature>
<dbReference type="InterPro" id="IPR007813">
    <property type="entry name" value="PilN"/>
</dbReference>
<organism evidence="4 5">
    <name type="scientific">Thiocystis violascens (strain ATCC 17096 / DSM 198 / 6111)</name>
    <name type="common">Chromatium violascens</name>
    <dbReference type="NCBI Taxonomy" id="765911"/>
    <lineage>
        <taxon>Bacteria</taxon>
        <taxon>Pseudomonadati</taxon>
        <taxon>Pseudomonadota</taxon>
        <taxon>Gammaproteobacteria</taxon>
        <taxon>Chromatiales</taxon>
        <taxon>Chromatiaceae</taxon>
        <taxon>Thiocystis</taxon>
    </lineage>
</organism>
<keyword evidence="5" id="KW-1185">Reference proteome</keyword>
<keyword evidence="3" id="KW-1133">Transmembrane helix</keyword>
<feature type="region of interest" description="Disordered" evidence="2">
    <location>
        <begin position="173"/>
        <end position="215"/>
    </location>
</feature>
<evidence type="ECO:0000256" key="3">
    <source>
        <dbReference type="SAM" id="Phobius"/>
    </source>
</evidence>
<accession>I3YCP7</accession>
<gene>
    <name evidence="4" type="ordered locus">Thivi_2853</name>
</gene>
<proteinExistence type="predicted"/>
<dbReference type="PANTHER" id="PTHR40278">
    <property type="entry name" value="DNA UTILIZATION PROTEIN HOFN"/>
    <property type="match status" value="1"/>
</dbReference>
<dbReference type="KEGG" id="tvi:Thivi_2853"/>
<keyword evidence="3" id="KW-0472">Membrane</keyword>
<dbReference type="PANTHER" id="PTHR40278:SF2">
    <property type="entry name" value="TYPE IV PILUS INNER MEMBRANE COMPONENT PILN"/>
    <property type="match status" value="1"/>
</dbReference>
<reference evidence="4 5" key="1">
    <citation type="submission" date="2012-06" db="EMBL/GenBank/DDBJ databases">
        <title>Complete sequence of Thiocystis violascens DSM 198.</title>
        <authorList>
            <consortium name="US DOE Joint Genome Institute"/>
            <person name="Lucas S."/>
            <person name="Han J."/>
            <person name="Lapidus A."/>
            <person name="Cheng J.-F."/>
            <person name="Goodwin L."/>
            <person name="Pitluck S."/>
            <person name="Peters L."/>
            <person name="Ovchinnikova G."/>
            <person name="Teshima H."/>
            <person name="Detter J.C."/>
            <person name="Han C."/>
            <person name="Tapia R."/>
            <person name="Land M."/>
            <person name="Hauser L."/>
            <person name="Kyrpides N."/>
            <person name="Ivanova N."/>
            <person name="Pagani I."/>
            <person name="Vogl K."/>
            <person name="Liu Z."/>
            <person name="Frigaard N.-U."/>
            <person name="Bryant D."/>
            <person name="Woyke T."/>
        </authorList>
    </citation>
    <scope>NUCLEOTIDE SEQUENCE [LARGE SCALE GENOMIC DNA]</scope>
    <source>
        <strain evidence="5">ATCC 17096 / DSM 198 / 6111</strain>
    </source>
</reference>
<dbReference type="InterPro" id="IPR052534">
    <property type="entry name" value="Extracell_DNA_Util/SecSys_Comp"/>
</dbReference>
<dbReference type="AlphaFoldDB" id="I3YCP7"/>